<keyword evidence="2" id="KW-0964">Secreted</keyword>
<evidence type="ECO:0000256" key="4">
    <source>
        <dbReference type="ARBA" id="ARBA00022801"/>
    </source>
</evidence>
<dbReference type="EMBL" id="NCSJ02000188">
    <property type="protein sequence ID" value="RFU27818.1"/>
    <property type="molecule type" value="Genomic_DNA"/>
</dbReference>
<dbReference type="InterPro" id="IPR056304">
    <property type="entry name" value="Lip-like_C"/>
</dbReference>
<accession>A0A3E2H346</accession>
<evidence type="ECO:0000313" key="8">
    <source>
        <dbReference type="Proteomes" id="UP000258309"/>
    </source>
</evidence>
<evidence type="ECO:0000256" key="1">
    <source>
        <dbReference type="ARBA" id="ARBA00004613"/>
    </source>
</evidence>
<dbReference type="Pfam" id="PF24708">
    <property type="entry name" value="Lip_C"/>
    <property type="match status" value="1"/>
</dbReference>
<keyword evidence="3" id="KW-0732">Signal</keyword>
<feature type="non-terminal residue" evidence="7">
    <location>
        <position position="595"/>
    </location>
</feature>
<protein>
    <recommendedName>
        <fullName evidence="6">Lipase-like C-terminal domain-containing protein</fullName>
    </recommendedName>
</protein>
<dbReference type="PANTHER" id="PTHR34043">
    <property type="entry name" value="ALPHA/BETA-HYDROLASES SUPERFAMILY PROTEIN"/>
    <property type="match status" value="1"/>
</dbReference>
<dbReference type="OMA" id="DHWGICR"/>
<evidence type="ECO:0000256" key="3">
    <source>
        <dbReference type="ARBA" id="ARBA00022729"/>
    </source>
</evidence>
<dbReference type="GO" id="GO:0005576">
    <property type="term" value="C:extracellular region"/>
    <property type="evidence" value="ECO:0007669"/>
    <property type="project" value="UniProtKB-SubCell"/>
</dbReference>
<keyword evidence="5" id="KW-0443">Lipid metabolism</keyword>
<dbReference type="SUPFAM" id="SSF53474">
    <property type="entry name" value="alpha/beta-Hydrolases"/>
    <property type="match status" value="1"/>
</dbReference>
<feature type="domain" description="Lipase-like C-terminal" evidence="6">
    <location>
        <begin position="33"/>
        <end position="325"/>
    </location>
</feature>
<evidence type="ECO:0000259" key="6">
    <source>
        <dbReference type="Pfam" id="PF24708"/>
    </source>
</evidence>
<reference evidence="7 8" key="1">
    <citation type="submission" date="2018-05" db="EMBL/GenBank/DDBJ databases">
        <title>Draft genome sequence of Scytalidium lignicola DSM 105466, a ubiquitous saprotrophic fungus.</title>
        <authorList>
            <person name="Buettner E."/>
            <person name="Gebauer A.M."/>
            <person name="Hofrichter M."/>
            <person name="Liers C."/>
            <person name="Kellner H."/>
        </authorList>
    </citation>
    <scope>NUCLEOTIDE SEQUENCE [LARGE SCALE GENOMIC DNA]</scope>
    <source>
        <strain evidence="7 8">DSM 105466</strain>
    </source>
</reference>
<proteinExistence type="predicted"/>
<dbReference type="AlphaFoldDB" id="A0A3E2H346"/>
<keyword evidence="8" id="KW-1185">Reference proteome</keyword>
<dbReference type="InterPro" id="IPR029058">
    <property type="entry name" value="AB_hydrolase_fold"/>
</dbReference>
<dbReference type="PANTHER" id="PTHR34043:SF3">
    <property type="entry name" value="ALPHA_BETA-HYDROLASES SUPERFAMILY PROTEIN"/>
    <property type="match status" value="1"/>
</dbReference>
<dbReference type="GO" id="GO:0016787">
    <property type="term" value="F:hydrolase activity"/>
    <property type="evidence" value="ECO:0007669"/>
    <property type="project" value="UniProtKB-KW"/>
</dbReference>
<dbReference type="Proteomes" id="UP000258309">
    <property type="component" value="Unassembled WGS sequence"/>
</dbReference>
<feature type="non-terminal residue" evidence="7">
    <location>
        <position position="1"/>
    </location>
</feature>
<comment type="caution">
    <text evidence="7">The sequence shown here is derived from an EMBL/GenBank/DDBJ whole genome shotgun (WGS) entry which is preliminary data.</text>
</comment>
<dbReference type="OrthoDB" id="206848at2759"/>
<gene>
    <name evidence="7" type="ORF">B7463_g8516</name>
</gene>
<evidence type="ECO:0000256" key="5">
    <source>
        <dbReference type="ARBA" id="ARBA00023098"/>
    </source>
</evidence>
<dbReference type="GO" id="GO:0006629">
    <property type="term" value="P:lipid metabolic process"/>
    <property type="evidence" value="ECO:0007669"/>
    <property type="project" value="UniProtKB-KW"/>
</dbReference>
<evidence type="ECO:0000256" key="2">
    <source>
        <dbReference type="ARBA" id="ARBA00022525"/>
    </source>
</evidence>
<keyword evidence="4" id="KW-0378">Hydrolase</keyword>
<evidence type="ECO:0000313" key="7">
    <source>
        <dbReference type="EMBL" id="RFU27818.1"/>
    </source>
</evidence>
<organism evidence="7 8">
    <name type="scientific">Scytalidium lignicola</name>
    <name type="common">Hyphomycete</name>
    <dbReference type="NCBI Taxonomy" id="5539"/>
    <lineage>
        <taxon>Eukaryota</taxon>
        <taxon>Fungi</taxon>
        <taxon>Dikarya</taxon>
        <taxon>Ascomycota</taxon>
        <taxon>Pezizomycotina</taxon>
        <taxon>Leotiomycetes</taxon>
        <taxon>Leotiomycetes incertae sedis</taxon>
        <taxon>Scytalidium</taxon>
    </lineage>
</organism>
<dbReference type="Gene3D" id="3.40.50.1820">
    <property type="entry name" value="alpha/beta hydrolase"/>
    <property type="match status" value="2"/>
</dbReference>
<dbReference type="STRING" id="5539.A0A3E2H346"/>
<sequence>MDYHNNTDGLANLEKLAEKISRTLNGNLNRGVPIVLVPGFSGWGTPLFGAINYWGGIENLPEQLAAEGHTVIVTPIAPISSNWERACELYAQLTSPKFTIYDLEAKKFPDHPDTIDVDYGENFPRKHGYVRVARGRKAAILFTQNPGEWENWVWNDQNPVHFVCHSQGGNTVRYLLHLLERGSLSRDNTPTHSRYFEQPGRSKWAISVFTIGTPHRGTTVIDVLHDLFKTSNLSEKTKLIGRLFATLSFNDPNDRIYDLQLDHWGIKRCNRGPSQKETFSEMRTRLESMTWQSEAGPVRKWIESNHNGFYDNSILGVNELNDKTIPTSCEIYYFSLSFSCVQKFPKHWPPWTLEALQRFPLTIGRFLTSIPLVGNVAQFLQGVVKAIPFVGNLVPDIPKLSAQFAEEIYKLILTNIASVGGWHIISTLVNLQDVVKWSVNSAINPFLDQVGYNVRIPEPGNYLPITSIFPLMFVTAYAMGGKNLSVNQKHVLGEDASNWHLNDGVVNTESMKGPLNRNGDLPSNRNQELIADACEFPLGQVHTARGKYWHFGVTSGIDHADEIGIFIQETTANATVKMYKDLVAIVSHLPQAKIL</sequence>
<comment type="subcellular location">
    <subcellularLocation>
        <location evidence="1">Secreted</location>
    </subcellularLocation>
</comment>
<name>A0A3E2H346_SCYLI</name>